<gene>
    <name evidence="11" type="ORF">HPP92_015465</name>
</gene>
<dbReference type="Pfam" id="PF00560">
    <property type="entry name" value="LRR_1"/>
    <property type="match status" value="2"/>
</dbReference>
<evidence type="ECO:0000256" key="4">
    <source>
        <dbReference type="ARBA" id="ARBA00022692"/>
    </source>
</evidence>
<feature type="signal peptide" evidence="9">
    <location>
        <begin position="1"/>
        <end position="30"/>
    </location>
</feature>
<keyword evidence="5 9" id="KW-0732">Signal</keyword>
<dbReference type="InterPro" id="IPR003591">
    <property type="entry name" value="Leu-rich_rpt_typical-subtyp"/>
</dbReference>
<dbReference type="PANTHER" id="PTHR48060">
    <property type="entry name" value="DNA DAMAGE-REPAIR/TOLERATION PROTEIN DRT100"/>
    <property type="match status" value="1"/>
</dbReference>
<evidence type="ECO:0000256" key="1">
    <source>
        <dbReference type="ARBA" id="ARBA00004167"/>
    </source>
</evidence>
<sequence>MGQVSTALQAYRLFLLFVVLSSAGISVSGAACSDSDRAALIELKSGLTDPYIGVFSSWTSKDCCSGWYGVACDPDTGRVTDLVLRGESEDPILTMAGRPGLMTGGISPAVCRLDHISTLVIADWKQISGPIPACITSLSSLRVLDLIGNRLTGSLPSNLGKLYHLAVLNVADNQITGPIPESLTQMGSLMYLNLANNQLSGSIPSDFGNLKMLSGALLGRNRLSGVIPSSIGQMNRLADLDLAENQIWGSIPASLASMPVLSSLYLGSNRLTGGIPAVLLGNKGLGILNLSRNAIEGPIPDAFTSISYFTTLDLSYNKLTGDLPKTLLTAAYVGHIDLSNNNLCGRIPTASPFDRLDASSFANNDCLCGWPLQACAS</sequence>
<dbReference type="FunFam" id="3.80.10.10:FF:000722">
    <property type="entry name" value="Leucine-rich repeat receptor-like protein kinase"/>
    <property type="match status" value="1"/>
</dbReference>
<evidence type="ECO:0000256" key="3">
    <source>
        <dbReference type="ARBA" id="ARBA00022614"/>
    </source>
</evidence>
<feature type="domain" description="Leucine-rich repeat-containing N-terminal plant-type" evidence="10">
    <location>
        <begin position="34"/>
        <end position="73"/>
    </location>
</feature>
<dbReference type="Gene3D" id="3.80.10.10">
    <property type="entry name" value="Ribonuclease Inhibitor"/>
    <property type="match status" value="3"/>
</dbReference>
<keyword evidence="2" id="KW-0597">Phosphoprotein</keyword>
<evidence type="ECO:0000259" key="10">
    <source>
        <dbReference type="Pfam" id="PF08263"/>
    </source>
</evidence>
<evidence type="ECO:0000256" key="8">
    <source>
        <dbReference type="ARBA" id="ARBA00023136"/>
    </source>
</evidence>
<evidence type="ECO:0000256" key="6">
    <source>
        <dbReference type="ARBA" id="ARBA00022737"/>
    </source>
</evidence>
<evidence type="ECO:0000256" key="2">
    <source>
        <dbReference type="ARBA" id="ARBA00022553"/>
    </source>
</evidence>
<dbReference type="OrthoDB" id="1917198at2759"/>
<dbReference type="PANTHER" id="PTHR48060:SF7">
    <property type="entry name" value="DNA DAMAGE-REPAIR_TOLERATION PROTEIN DRT100"/>
    <property type="match status" value="1"/>
</dbReference>
<protein>
    <recommendedName>
        <fullName evidence="10">Leucine-rich repeat-containing N-terminal plant-type domain-containing protein</fullName>
    </recommendedName>
</protein>
<evidence type="ECO:0000313" key="12">
    <source>
        <dbReference type="Proteomes" id="UP000636800"/>
    </source>
</evidence>
<organism evidence="11 12">
    <name type="scientific">Vanilla planifolia</name>
    <name type="common">Vanilla</name>
    <dbReference type="NCBI Taxonomy" id="51239"/>
    <lineage>
        <taxon>Eukaryota</taxon>
        <taxon>Viridiplantae</taxon>
        <taxon>Streptophyta</taxon>
        <taxon>Embryophyta</taxon>
        <taxon>Tracheophyta</taxon>
        <taxon>Spermatophyta</taxon>
        <taxon>Magnoliopsida</taxon>
        <taxon>Liliopsida</taxon>
        <taxon>Asparagales</taxon>
        <taxon>Orchidaceae</taxon>
        <taxon>Vanilloideae</taxon>
        <taxon>Vanilleae</taxon>
        <taxon>Vanilla</taxon>
    </lineage>
</organism>
<dbReference type="GO" id="GO:0016020">
    <property type="term" value="C:membrane"/>
    <property type="evidence" value="ECO:0007669"/>
    <property type="project" value="UniProtKB-SubCell"/>
</dbReference>
<evidence type="ECO:0000256" key="7">
    <source>
        <dbReference type="ARBA" id="ARBA00022989"/>
    </source>
</evidence>
<dbReference type="Pfam" id="PF13855">
    <property type="entry name" value="LRR_8"/>
    <property type="match status" value="2"/>
</dbReference>
<dbReference type="InterPro" id="IPR013210">
    <property type="entry name" value="LRR_N_plant-typ"/>
</dbReference>
<comment type="subcellular location">
    <subcellularLocation>
        <location evidence="1">Membrane</location>
        <topology evidence="1">Single-pass membrane protein</topology>
    </subcellularLocation>
</comment>
<name>A0A835QL87_VANPL</name>
<proteinExistence type="predicted"/>
<dbReference type="Proteomes" id="UP000636800">
    <property type="component" value="Chromosome 7"/>
</dbReference>
<keyword evidence="3" id="KW-0433">Leucine-rich repeat</keyword>
<comment type="caution">
    <text evidence="11">The sequence shown here is derived from an EMBL/GenBank/DDBJ whole genome shotgun (WGS) entry which is preliminary data.</text>
</comment>
<dbReference type="SUPFAM" id="SSF52058">
    <property type="entry name" value="L domain-like"/>
    <property type="match status" value="1"/>
</dbReference>
<dbReference type="InterPro" id="IPR032675">
    <property type="entry name" value="LRR_dom_sf"/>
</dbReference>
<keyword evidence="6" id="KW-0677">Repeat</keyword>
<keyword evidence="7" id="KW-1133">Transmembrane helix</keyword>
<dbReference type="FunFam" id="3.80.10.10:FF:000383">
    <property type="entry name" value="Leucine-rich repeat receptor protein kinase EMS1"/>
    <property type="match status" value="1"/>
</dbReference>
<dbReference type="InterPro" id="IPR001611">
    <property type="entry name" value="Leu-rich_rpt"/>
</dbReference>
<evidence type="ECO:0000256" key="5">
    <source>
        <dbReference type="ARBA" id="ARBA00022729"/>
    </source>
</evidence>
<keyword evidence="8" id="KW-0472">Membrane</keyword>
<keyword evidence="4" id="KW-0812">Transmembrane</keyword>
<dbReference type="AlphaFoldDB" id="A0A835QL87"/>
<keyword evidence="12" id="KW-1185">Reference proteome</keyword>
<reference evidence="11 12" key="1">
    <citation type="journal article" date="2020" name="Nat. Food">
        <title>A phased Vanilla planifolia genome enables genetic improvement of flavour and production.</title>
        <authorList>
            <person name="Hasing T."/>
            <person name="Tang H."/>
            <person name="Brym M."/>
            <person name="Khazi F."/>
            <person name="Huang T."/>
            <person name="Chambers A.H."/>
        </authorList>
    </citation>
    <scope>NUCLEOTIDE SEQUENCE [LARGE SCALE GENOMIC DNA]</scope>
    <source>
        <tissue evidence="11">Leaf</tissue>
    </source>
</reference>
<dbReference type="SMART" id="SM00369">
    <property type="entry name" value="LRR_TYP"/>
    <property type="match status" value="3"/>
</dbReference>
<feature type="chain" id="PRO_5032809422" description="Leucine-rich repeat-containing N-terminal plant-type domain-containing protein" evidence="9">
    <location>
        <begin position="31"/>
        <end position="377"/>
    </location>
</feature>
<accession>A0A835QL87</accession>
<evidence type="ECO:0000256" key="9">
    <source>
        <dbReference type="SAM" id="SignalP"/>
    </source>
</evidence>
<dbReference type="EMBL" id="JADCNL010000007">
    <property type="protein sequence ID" value="KAG0473608.1"/>
    <property type="molecule type" value="Genomic_DNA"/>
</dbReference>
<evidence type="ECO:0000313" key="11">
    <source>
        <dbReference type="EMBL" id="KAG0473608.1"/>
    </source>
</evidence>
<dbReference type="InterPro" id="IPR053211">
    <property type="entry name" value="DNA_repair-toleration"/>
</dbReference>
<dbReference type="Pfam" id="PF08263">
    <property type="entry name" value="LRRNT_2"/>
    <property type="match status" value="1"/>
</dbReference>